<comment type="caution">
    <text evidence="2">The sequence shown here is derived from an EMBL/GenBank/DDBJ whole genome shotgun (WGS) entry which is preliminary data.</text>
</comment>
<accession>A0A419I7H1</accession>
<dbReference type="AlphaFoldDB" id="A0A419I7H1"/>
<name>A0A419I7H1_9PSEU</name>
<dbReference type="RefSeq" id="WP_120022887.1">
    <property type="nucleotide sequence ID" value="NZ_QZFV01000067.1"/>
</dbReference>
<reference evidence="2 3" key="1">
    <citation type="submission" date="2018-09" db="EMBL/GenBank/DDBJ databases">
        <title>YIM PH 21725 draft genome.</title>
        <authorList>
            <person name="Miao C."/>
        </authorList>
    </citation>
    <scope>NUCLEOTIDE SEQUENCE [LARGE SCALE GENOMIC DNA]</scope>
    <source>
        <strain evidence="3">YIM PH21725</strain>
    </source>
</reference>
<gene>
    <name evidence="2" type="ORF">D5S19_08945</name>
</gene>
<dbReference type="Proteomes" id="UP000285112">
    <property type="component" value="Unassembled WGS sequence"/>
</dbReference>
<keyword evidence="3" id="KW-1185">Reference proteome</keyword>
<proteinExistence type="predicted"/>
<organism evidence="2 3">
    <name type="scientific">Amycolatopsis panacis</name>
    <dbReference type="NCBI Taxonomy" id="2340917"/>
    <lineage>
        <taxon>Bacteria</taxon>
        <taxon>Bacillati</taxon>
        <taxon>Actinomycetota</taxon>
        <taxon>Actinomycetes</taxon>
        <taxon>Pseudonocardiales</taxon>
        <taxon>Pseudonocardiaceae</taxon>
        <taxon>Amycolatopsis</taxon>
    </lineage>
</organism>
<protein>
    <submittedName>
        <fullName evidence="2">Response regulator receiver protein</fullName>
    </submittedName>
</protein>
<dbReference type="EMBL" id="QZFV01000067">
    <property type="protein sequence ID" value="RJQ87664.1"/>
    <property type="molecule type" value="Genomic_DNA"/>
</dbReference>
<sequence length="371" mass="39494">MVDQEIRPGVEQAGVARCGFRRCRQALPPPGPRGGRPYEFCPERTWPGGKSCKQLAGAESALREALGEDGVPTAALRDAGEAFGNAAAAAAEPLRTLSNALDTITARLREEVTTAVARAEAAEQAAREADRQRDEASAKAETAEAAARDAVAEARAAEEAREAAEATAEGAVAARAEAQLEQARAEATAQAVAERAAKAAEEAGAYRERVDELRERVAELTADVAARAEELSGRTAERDAARTALQEVQEQSKSVERLLTAQNVELTTELEAVGTRLRESDARNQHLLAEHHVRDAELRSRIGEVRTELVSARGQVDTVSAQLAQSTADRDHVTGLLSRVRRRALAAAAEPSTPLRDDLLAILLDDGDVPA</sequence>
<feature type="region of interest" description="Disordered" evidence="1">
    <location>
        <begin position="124"/>
        <end position="168"/>
    </location>
</feature>
<evidence type="ECO:0000313" key="3">
    <source>
        <dbReference type="Proteomes" id="UP000285112"/>
    </source>
</evidence>
<feature type="compositionally biased region" description="Basic and acidic residues" evidence="1">
    <location>
        <begin position="125"/>
        <end position="164"/>
    </location>
</feature>
<dbReference type="OrthoDB" id="5198623at2"/>
<evidence type="ECO:0000313" key="2">
    <source>
        <dbReference type="EMBL" id="RJQ87664.1"/>
    </source>
</evidence>
<evidence type="ECO:0000256" key="1">
    <source>
        <dbReference type="SAM" id="MobiDB-lite"/>
    </source>
</evidence>